<name>A0AAE9GA30_9CAUD</name>
<keyword evidence="1" id="KW-1133">Transmembrane helix</keyword>
<evidence type="ECO:0000256" key="1">
    <source>
        <dbReference type="SAM" id="Phobius"/>
    </source>
</evidence>
<dbReference type="Proteomes" id="UP000830984">
    <property type="component" value="Segment"/>
</dbReference>
<keyword evidence="1" id="KW-0812">Transmembrane</keyword>
<protein>
    <submittedName>
        <fullName evidence="2">Uncharacterized protein</fullName>
    </submittedName>
</protein>
<keyword evidence="1" id="KW-0472">Membrane</keyword>
<feature type="transmembrane region" description="Helical" evidence="1">
    <location>
        <begin position="17"/>
        <end position="41"/>
    </location>
</feature>
<dbReference type="EMBL" id="OM966901">
    <property type="protein sequence ID" value="UNZ10631.1"/>
    <property type="molecule type" value="Genomic_DNA"/>
</dbReference>
<gene>
    <name evidence="2" type="ORF">DIEEDFHO_00022</name>
</gene>
<feature type="transmembrane region" description="Helical" evidence="1">
    <location>
        <begin position="53"/>
        <end position="86"/>
    </location>
</feature>
<organism evidence="2 3">
    <name type="scientific">Enterococcus phage vB_OCPT_Bill</name>
    <dbReference type="NCBI Taxonomy" id="2922322"/>
    <lineage>
        <taxon>Viruses</taxon>
        <taxon>Duplodnaviria</taxon>
        <taxon>Heunggongvirae</taxon>
        <taxon>Uroviricota</taxon>
        <taxon>Caudoviricetes</taxon>
        <taxon>Herelleviridae</taxon>
        <taxon>Brockvirinae</taxon>
        <taxon>Schiekvirus</taxon>
        <taxon>Schiekvirus bill</taxon>
    </lineage>
</organism>
<keyword evidence="3" id="KW-1185">Reference proteome</keyword>
<evidence type="ECO:0000313" key="3">
    <source>
        <dbReference type="Proteomes" id="UP000830984"/>
    </source>
</evidence>
<reference evidence="2 3" key="1">
    <citation type="submission" date="2022-03" db="EMBL/GenBank/DDBJ databases">
        <title>Phage cocktails constrain the growth of Enterococcus.</title>
        <authorList>
            <person name="Wandro S."/>
            <person name="Gharbale P."/>
            <person name="Attai H."/>
            <person name="Hendrickson C."/>
            <person name="Samillano C."/>
            <person name="Suh J."/>
            <person name="Dunham S."/>
            <person name="Pride D."/>
            <person name="Whiteson K."/>
        </authorList>
    </citation>
    <scope>NUCLEOTIDE SEQUENCE [LARGE SCALE GENOMIC DNA]</scope>
</reference>
<accession>A0AAE9GA30</accession>
<proteinExistence type="predicted"/>
<sequence>MLDIFYNIWGGFASHPVLIILSIIGIYVLGYILFIGNVVLFDDSNVKRFLTSFALITVLSTLFDIYSLVVKIYVFLVIISGLVVLFT</sequence>
<evidence type="ECO:0000313" key="2">
    <source>
        <dbReference type="EMBL" id="UNZ10631.1"/>
    </source>
</evidence>